<dbReference type="CDD" id="cd14498">
    <property type="entry name" value="DSP"/>
    <property type="match status" value="1"/>
</dbReference>
<dbReference type="Pfam" id="PF00782">
    <property type="entry name" value="DSPc"/>
    <property type="match status" value="1"/>
</dbReference>
<comment type="similarity">
    <text evidence="1">Belongs to the diacylglycerol acyltransferase family.</text>
</comment>
<evidence type="ECO:0000259" key="5">
    <source>
        <dbReference type="PROSITE" id="PS50054"/>
    </source>
</evidence>
<dbReference type="InterPro" id="IPR027417">
    <property type="entry name" value="P-loop_NTPase"/>
</dbReference>
<evidence type="ECO:0000256" key="4">
    <source>
        <dbReference type="SAM" id="MobiDB-lite"/>
    </source>
</evidence>
<evidence type="ECO:0000313" key="6">
    <source>
        <dbReference type="EMBL" id="CAK0825961.1"/>
    </source>
</evidence>
<dbReference type="InterPro" id="IPR005331">
    <property type="entry name" value="Sulfotransferase"/>
</dbReference>
<keyword evidence="7" id="KW-1185">Reference proteome</keyword>
<sequence length="1025" mass="113273">MGPRANIDILNDIELLLSAALWRAANQTIKGWNLRSNSLRGSACDRLGMVAVESGRWRADCWADPISIVRRLAVIANSTFSVETAGSRFSALLAPSLLLASTLLAAALLPLCRDARSLARLRARRPMAGPGLKVKDGLFLGDLDASRDLQSAVEAKVTRVVNCCGQEVPDAQRGQGQRGPRTPNRWEIAGVLYLTYRLAGRRVLDADGATINEVFDFVEGALQKEEGVLIHSSLGESRSCCIMLAYLMRKYRWSLSKATDFLQSRHVTPRMNAGFQLQLKDFERRLASQSLVLSSEWEDALSPNMDETLGETYDEELLMNTLLNGRAVTPKSNSERDKSEPKRTVERRVSFRDNWSGDKALLESYSPASATAPATDSPLGPPSPADACSDSGAAADGTWVIQTPEGGVSCSRAEIVQRRLGVKLKCSTIILEYAVPSRGLRAHHAVVVDLQTMAARLGKSPPAGDGGRGSDEFDDATAEYLQLQHAPWLGDVCQKQLSALIRRLRCGPVVRLSSALVFGQSSMINVSGHTGSTIVKSRRNAAAAGATVSTQIMFNFLNITNKALEFSSWIHDYCGRVFNQDADHEAYQCSECGLNGLKCLQIVRNPLDRVVSSYVHTMSTKIHTFIEREIADFAADASFAEFIAFLKRTAATRSRYWQDGHYLPQCDKTCKHTEFDRVQHLPVESLDAGLAWFGQTENIQGLTRKNMSSNHYVKKSPRVDPGAAYLRYSEHLRDSPPSYESFLAEPSIFKDVCCLFRADIELYRKSCSSEWLQGCAECVDSCARELRRVQADFSHNAEEIFAEGTFGEGKQYIMVWHPHGSFTIAALYFISSFWARRIPFLAEYLLLCHSRDQDLATFEGLLKTGATVAVQPGGLAEQVETDHRRELIYFPRNLGFVRLALKYGTPLLPVYAFGENQLYKTAGWTRNVNRWLYKNFKVGSMLVLGLFGIPSTPLLPNPLMLPTPGQGLHVRWGRPVEVGPPVAEPPEALVQETFQPPWSVATVRAQGQVGPAPLTGGRSKDTPQK</sequence>
<feature type="region of interest" description="Disordered" evidence="4">
    <location>
        <begin position="367"/>
        <end position="392"/>
    </location>
</feature>
<dbReference type="InterPro" id="IPR007130">
    <property type="entry name" value="DAGAT"/>
</dbReference>
<name>A0ABN9S2H4_9DINO</name>
<keyword evidence="2" id="KW-0808">Transferase</keyword>
<comment type="caution">
    <text evidence="6">The sequence shown here is derived from an EMBL/GenBank/DDBJ whole genome shotgun (WGS) entry which is preliminary data.</text>
</comment>
<dbReference type="SMART" id="SM00195">
    <property type="entry name" value="DSPc"/>
    <property type="match status" value="1"/>
</dbReference>
<dbReference type="SUPFAM" id="SSF52799">
    <property type="entry name" value="(Phosphotyrosine protein) phosphatases II"/>
    <property type="match status" value="1"/>
</dbReference>
<proteinExistence type="inferred from homology"/>
<protein>
    <recommendedName>
        <fullName evidence="5">Tyrosine-protein phosphatase domain-containing protein</fullName>
    </recommendedName>
</protein>
<evidence type="ECO:0000313" key="7">
    <source>
        <dbReference type="Proteomes" id="UP001189429"/>
    </source>
</evidence>
<dbReference type="PANTHER" id="PTHR46653">
    <property type="entry name" value="SPECIFICITY PROTEIN PHOSPHATASE, PUTATIVE-RELATED"/>
    <property type="match status" value="1"/>
</dbReference>
<feature type="domain" description="Tyrosine-protein phosphatase" evidence="5">
    <location>
        <begin position="129"/>
        <end position="288"/>
    </location>
</feature>
<feature type="compositionally biased region" description="Basic and acidic residues" evidence="4">
    <location>
        <begin position="333"/>
        <end position="349"/>
    </location>
</feature>
<dbReference type="InterPro" id="IPR000340">
    <property type="entry name" value="Dual-sp_phosphatase_cat-dom"/>
</dbReference>
<accession>A0ABN9S2H4</accession>
<dbReference type="InterPro" id="IPR029021">
    <property type="entry name" value="Prot-tyrosine_phosphatase-like"/>
</dbReference>
<organism evidence="6 7">
    <name type="scientific">Prorocentrum cordatum</name>
    <dbReference type="NCBI Taxonomy" id="2364126"/>
    <lineage>
        <taxon>Eukaryota</taxon>
        <taxon>Sar</taxon>
        <taxon>Alveolata</taxon>
        <taxon>Dinophyceae</taxon>
        <taxon>Prorocentrales</taxon>
        <taxon>Prorocentraceae</taxon>
        <taxon>Prorocentrum</taxon>
    </lineage>
</organism>
<keyword evidence="3" id="KW-0012">Acyltransferase</keyword>
<gene>
    <name evidence="6" type="ORF">PCOR1329_LOCUS25944</name>
</gene>
<feature type="region of interest" description="Disordered" evidence="4">
    <location>
        <begin position="325"/>
        <end position="349"/>
    </location>
</feature>
<dbReference type="Pfam" id="PF03567">
    <property type="entry name" value="Sulfotransfer_2"/>
    <property type="match status" value="1"/>
</dbReference>
<dbReference type="EMBL" id="CAUYUJ010009136">
    <property type="protein sequence ID" value="CAK0825961.1"/>
    <property type="molecule type" value="Genomic_DNA"/>
</dbReference>
<dbReference type="PANTHER" id="PTHR46653:SF1">
    <property type="entry name" value="SPECIFICITY PROTEIN PHOSPHATASE, PUTATIVE-RELATED"/>
    <property type="match status" value="1"/>
</dbReference>
<feature type="region of interest" description="Disordered" evidence="4">
    <location>
        <begin position="1005"/>
        <end position="1025"/>
    </location>
</feature>
<dbReference type="Pfam" id="PF03982">
    <property type="entry name" value="DAGAT"/>
    <property type="match status" value="1"/>
</dbReference>
<evidence type="ECO:0000256" key="2">
    <source>
        <dbReference type="ARBA" id="ARBA00022679"/>
    </source>
</evidence>
<dbReference type="SUPFAM" id="SSF52540">
    <property type="entry name" value="P-loop containing nucleoside triphosphate hydrolases"/>
    <property type="match status" value="1"/>
</dbReference>
<dbReference type="Proteomes" id="UP001189429">
    <property type="component" value="Unassembled WGS sequence"/>
</dbReference>
<reference evidence="6" key="1">
    <citation type="submission" date="2023-10" db="EMBL/GenBank/DDBJ databases">
        <authorList>
            <person name="Chen Y."/>
            <person name="Shah S."/>
            <person name="Dougan E. K."/>
            <person name="Thang M."/>
            <person name="Chan C."/>
        </authorList>
    </citation>
    <scope>NUCLEOTIDE SEQUENCE [LARGE SCALE GENOMIC DNA]</scope>
</reference>
<dbReference type="Gene3D" id="3.90.190.10">
    <property type="entry name" value="Protein tyrosine phosphatase superfamily"/>
    <property type="match status" value="1"/>
</dbReference>
<dbReference type="PROSITE" id="PS50054">
    <property type="entry name" value="TYR_PHOSPHATASE_DUAL"/>
    <property type="match status" value="1"/>
</dbReference>
<evidence type="ECO:0000256" key="3">
    <source>
        <dbReference type="ARBA" id="ARBA00023315"/>
    </source>
</evidence>
<evidence type="ECO:0000256" key="1">
    <source>
        <dbReference type="ARBA" id="ARBA00005420"/>
    </source>
</evidence>
<dbReference type="InterPro" id="IPR020422">
    <property type="entry name" value="TYR_PHOSPHATASE_DUAL_dom"/>
</dbReference>